<gene>
    <name evidence="1" type="ORF">Pfl04_05280</name>
</gene>
<evidence type="ECO:0000313" key="2">
    <source>
        <dbReference type="Proteomes" id="UP000653674"/>
    </source>
</evidence>
<proteinExistence type="predicted"/>
<reference evidence="1" key="1">
    <citation type="submission" date="2021-01" db="EMBL/GenBank/DDBJ databases">
        <title>Whole genome shotgun sequence of Planosporangium flavigriseum NBRC 105377.</title>
        <authorList>
            <person name="Komaki H."/>
            <person name="Tamura T."/>
        </authorList>
    </citation>
    <scope>NUCLEOTIDE SEQUENCE</scope>
    <source>
        <strain evidence="1">NBRC 105377</strain>
    </source>
</reference>
<name>A0A8J3PKG4_9ACTN</name>
<comment type="caution">
    <text evidence="1">The sequence shown here is derived from an EMBL/GenBank/DDBJ whole genome shotgun (WGS) entry which is preliminary data.</text>
</comment>
<dbReference type="RefSeq" id="WP_168074564.1">
    <property type="nucleotide sequence ID" value="NZ_BAAAQJ010000008.1"/>
</dbReference>
<evidence type="ECO:0000313" key="1">
    <source>
        <dbReference type="EMBL" id="GIG72124.1"/>
    </source>
</evidence>
<keyword evidence="2" id="KW-1185">Reference proteome</keyword>
<protein>
    <submittedName>
        <fullName evidence="1">Uncharacterized protein</fullName>
    </submittedName>
</protein>
<dbReference type="EMBL" id="BONU01000002">
    <property type="protein sequence ID" value="GIG72124.1"/>
    <property type="molecule type" value="Genomic_DNA"/>
</dbReference>
<accession>A0A8J3PKG4</accession>
<organism evidence="1 2">
    <name type="scientific">Planosporangium flavigriseum</name>
    <dbReference type="NCBI Taxonomy" id="373681"/>
    <lineage>
        <taxon>Bacteria</taxon>
        <taxon>Bacillati</taxon>
        <taxon>Actinomycetota</taxon>
        <taxon>Actinomycetes</taxon>
        <taxon>Micromonosporales</taxon>
        <taxon>Micromonosporaceae</taxon>
        <taxon>Planosporangium</taxon>
    </lineage>
</organism>
<dbReference type="AlphaFoldDB" id="A0A8J3PKG4"/>
<sequence length="73" mass="8442">MGHIALWLREMRLKPEMDALHARTKEINMLAKWMDTMFAPKQLRTYIYTGRHRAARVSKPAYGVAGASDLLVR</sequence>
<dbReference type="Proteomes" id="UP000653674">
    <property type="component" value="Unassembled WGS sequence"/>
</dbReference>